<evidence type="ECO:0000256" key="2">
    <source>
        <dbReference type="ARBA" id="ARBA00009530"/>
    </source>
</evidence>
<dbReference type="InterPro" id="IPR000612">
    <property type="entry name" value="PMP3"/>
</dbReference>
<evidence type="ECO:0000313" key="7">
    <source>
        <dbReference type="EMBL" id="OFI35044.1"/>
    </source>
</evidence>
<sequence length="61" mass="6562">MNLLVKLLIAGLLPPLSVYLNKGIGGVFWLNILLTIVGYVPGMLHAVYLTFTTHNSPAVPS</sequence>
<gene>
    <name evidence="7" type="ORF">BFC17_15945</name>
</gene>
<organism evidence="7 8">
    <name type="scientific">Alteromonas lipolytica</name>
    <dbReference type="NCBI Taxonomy" id="1856405"/>
    <lineage>
        <taxon>Bacteria</taxon>
        <taxon>Pseudomonadati</taxon>
        <taxon>Pseudomonadota</taxon>
        <taxon>Gammaproteobacteria</taxon>
        <taxon>Alteromonadales</taxon>
        <taxon>Alteromonadaceae</taxon>
        <taxon>Alteromonas/Salinimonas group</taxon>
        <taxon>Alteromonas</taxon>
    </lineage>
</organism>
<proteinExistence type="inferred from homology"/>
<evidence type="ECO:0000313" key="8">
    <source>
        <dbReference type="Proteomes" id="UP000176037"/>
    </source>
</evidence>
<feature type="transmembrane region" description="Helical" evidence="6">
    <location>
        <begin position="28"/>
        <end position="51"/>
    </location>
</feature>
<dbReference type="EMBL" id="MJIC01000010">
    <property type="protein sequence ID" value="OFI35044.1"/>
    <property type="molecule type" value="Genomic_DNA"/>
</dbReference>
<dbReference type="Proteomes" id="UP000176037">
    <property type="component" value="Unassembled WGS sequence"/>
</dbReference>
<evidence type="ECO:0000256" key="1">
    <source>
        <dbReference type="ARBA" id="ARBA00004370"/>
    </source>
</evidence>
<name>A0A1E8FGK6_9ALTE</name>
<dbReference type="STRING" id="1856405.BFC17_15945"/>
<evidence type="ECO:0000256" key="3">
    <source>
        <dbReference type="ARBA" id="ARBA00022692"/>
    </source>
</evidence>
<dbReference type="PANTHER" id="PTHR21659:SF42">
    <property type="entry name" value="UPF0057 MEMBRANE PROTEIN ZK632.10-RELATED"/>
    <property type="match status" value="1"/>
</dbReference>
<keyword evidence="5 6" id="KW-0472">Membrane</keyword>
<dbReference type="Pfam" id="PF01679">
    <property type="entry name" value="Pmp3"/>
    <property type="match status" value="1"/>
</dbReference>
<comment type="similarity">
    <text evidence="2">Belongs to the UPF0057 (PMP3) family.</text>
</comment>
<keyword evidence="4 6" id="KW-1133">Transmembrane helix</keyword>
<keyword evidence="3 6" id="KW-0812">Transmembrane</keyword>
<dbReference type="OrthoDB" id="9810121at2"/>
<accession>A0A1E8FGK6</accession>
<comment type="subcellular location">
    <subcellularLocation>
        <location evidence="1">Membrane</location>
    </subcellularLocation>
</comment>
<dbReference type="PANTHER" id="PTHR21659">
    <property type="entry name" value="HYDROPHOBIC PROTEIN RCI2 LOW TEMPERATURE AND SALT RESPONSIVE PROTEIN LTI6 -RELATED"/>
    <property type="match status" value="1"/>
</dbReference>
<comment type="caution">
    <text evidence="7">The sequence shown here is derived from an EMBL/GenBank/DDBJ whole genome shotgun (WGS) entry which is preliminary data.</text>
</comment>
<dbReference type="AlphaFoldDB" id="A0A1E8FGK6"/>
<evidence type="ECO:0000256" key="6">
    <source>
        <dbReference type="SAM" id="Phobius"/>
    </source>
</evidence>
<dbReference type="RefSeq" id="WP_070175962.1">
    <property type="nucleotide sequence ID" value="NZ_BMJR01000001.1"/>
</dbReference>
<protein>
    <submittedName>
        <fullName evidence="7">Proteolipid membrane potential modulator</fullName>
    </submittedName>
</protein>
<reference evidence="7 8" key="1">
    <citation type="submission" date="2016-09" db="EMBL/GenBank/DDBJ databases">
        <title>Alteromonas lipolytica, a new species isolated from sea water.</title>
        <authorList>
            <person name="Wu Y.-H."/>
            <person name="Cheng H."/>
            <person name="Xu X.-W."/>
        </authorList>
    </citation>
    <scope>NUCLEOTIDE SEQUENCE [LARGE SCALE GENOMIC DNA]</scope>
    <source>
        <strain evidence="7 8">JW12</strain>
    </source>
</reference>
<dbReference type="GO" id="GO:0016020">
    <property type="term" value="C:membrane"/>
    <property type="evidence" value="ECO:0007669"/>
    <property type="project" value="UniProtKB-SubCell"/>
</dbReference>
<evidence type="ECO:0000256" key="5">
    <source>
        <dbReference type="ARBA" id="ARBA00023136"/>
    </source>
</evidence>
<evidence type="ECO:0000256" key="4">
    <source>
        <dbReference type="ARBA" id="ARBA00022989"/>
    </source>
</evidence>
<keyword evidence="8" id="KW-1185">Reference proteome</keyword>